<evidence type="ECO:0000256" key="3">
    <source>
        <dbReference type="HAMAP-Rule" id="MF_01081"/>
    </source>
</evidence>
<feature type="domain" description="Dyskerin-like" evidence="6">
    <location>
        <begin position="1"/>
        <end position="33"/>
    </location>
</feature>
<dbReference type="GO" id="GO:1990481">
    <property type="term" value="P:mRNA pseudouridine synthesis"/>
    <property type="evidence" value="ECO:0007669"/>
    <property type="project" value="TreeGrafter"/>
</dbReference>
<dbReference type="Pfam" id="PF01509">
    <property type="entry name" value="TruB_N"/>
    <property type="match status" value="1"/>
</dbReference>
<dbReference type="EC" id="5.4.99.25" evidence="3"/>
<dbReference type="CDD" id="cd21148">
    <property type="entry name" value="PUA_Cbf5"/>
    <property type="match status" value="1"/>
</dbReference>
<dbReference type="GO" id="GO:0160148">
    <property type="term" value="F:tRNA pseudouridine(55) synthase activity"/>
    <property type="evidence" value="ECO:0007669"/>
    <property type="project" value="UniProtKB-EC"/>
</dbReference>
<keyword evidence="1 3" id="KW-0819">tRNA processing</keyword>
<dbReference type="InterPro" id="IPR020103">
    <property type="entry name" value="PsdUridine_synth_cat_dom_sf"/>
</dbReference>
<feature type="compositionally biased region" description="Acidic residues" evidence="4">
    <location>
        <begin position="201"/>
        <end position="215"/>
    </location>
</feature>
<dbReference type="GO" id="GO:0000495">
    <property type="term" value="P:box H/ACA sno(s)RNA 3'-end processing"/>
    <property type="evidence" value="ECO:0007669"/>
    <property type="project" value="TreeGrafter"/>
</dbReference>
<dbReference type="PATRIC" id="fig|1324957.4.peg.2009"/>
<dbReference type="InterPro" id="IPR026326">
    <property type="entry name" value="TruB_arch"/>
</dbReference>
<comment type="similarity">
    <text evidence="3">Belongs to the pseudouridine synthase TruB family. Type 2 subfamily.</text>
</comment>
<feature type="active site" description="Nucleophile" evidence="3">
    <location>
        <position position="52"/>
    </location>
</feature>
<dbReference type="Proteomes" id="UP000017840">
    <property type="component" value="Unassembled WGS sequence"/>
</dbReference>
<dbReference type="InterPro" id="IPR036974">
    <property type="entry name" value="PUA_sf"/>
</dbReference>
<evidence type="ECO:0000256" key="4">
    <source>
        <dbReference type="SAM" id="MobiDB-lite"/>
    </source>
</evidence>
<dbReference type="SMART" id="SM00359">
    <property type="entry name" value="PUA"/>
    <property type="match status" value="1"/>
</dbReference>
<dbReference type="InterPro" id="IPR012960">
    <property type="entry name" value="Dyskerin-like"/>
</dbReference>
<keyword evidence="2 3" id="KW-0413">Isomerase</keyword>
<feature type="domain" description="PUA" evidence="5">
    <location>
        <begin position="236"/>
        <end position="306"/>
    </location>
</feature>
<protein>
    <recommendedName>
        <fullName evidence="3">Probable tRNA pseudouridine synthase B</fullName>
        <ecNumber evidence="3">5.4.99.25</ecNumber>
    </recommendedName>
    <alternativeName>
        <fullName evidence="3">tRNA pseudouridine(55) synthase</fullName>
        <shortName evidence="3">Psi55 synthase</shortName>
    </alternativeName>
    <alternativeName>
        <fullName evidence="3">tRNA pseudouridylate synthase</fullName>
    </alternativeName>
    <alternativeName>
        <fullName evidence="3">tRNA-uridine isomerase</fullName>
    </alternativeName>
</protein>
<name>V4HK13_9EURY</name>
<dbReference type="PANTHER" id="PTHR23127:SF0">
    <property type="entry name" value="H_ACA RIBONUCLEOPROTEIN COMPLEX SUBUNIT DKC1"/>
    <property type="match status" value="1"/>
</dbReference>
<dbReference type="SUPFAM" id="SSF88697">
    <property type="entry name" value="PUA domain-like"/>
    <property type="match status" value="1"/>
</dbReference>
<dbReference type="RefSeq" id="WP_023394561.1">
    <property type="nucleotide sequence ID" value="NZ_ASGZ01000030.1"/>
</dbReference>
<proteinExistence type="inferred from homology"/>
<dbReference type="STRING" id="1324957.K933_09886"/>
<dbReference type="Gene3D" id="3.30.2350.10">
    <property type="entry name" value="Pseudouridine synthase"/>
    <property type="match status" value="1"/>
</dbReference>
<feature type="region of interest" description="Disordered" evidence="4">
    <location>
        <begin position="194"/>
        <end position="216"/>
    </location>
</feature>
<sequence length="306" mass="32457">MRPAPADRSVDDLLSFGVVNLDKPPGPSAHQTSAWVRDAAGVDRAAHAGTLDPKVTGCLPVLLGDATRLAQVFLEGAKEYVAVLELHAPAPTDLDAVVAEFEGELYQKPPRKSAVVRRLRTREVYDLAVLDRTDRQVLLSIRCESGTYVRKLCHDIGLALGTGGHMGHLRRTATDPFDDRDLHTVHDLVDGVAFARGSDGTGDDDDGDDSEDAPTADESLLREVVAPAERALTHLPRVTVAPSAAEQVAHGAPVYAPGILDADDGIERGDLLACYAPNGSAVCLGTLTGDPDADDGEVVELERVLV</sequence>
<dbReference type="OrthoDB" id="35866at2157"/>
<dbReference type="NCBIfam" id="NF003280">
    <property type="entry name" value="PRK04270.1"/>
    <property type="match status" value="1"/>
</dbReference>
<dbReference type="InterPro" id="IPR032819">
    <property type="entry name" value="TruB_C"/>
</dbReference>
<accession>V4HK13</accession>
<dbReference type="EMBL" id="ASGZ01000030">
    <property type="protein sequence ID" value="ESP88264.1"/>
    <property type="molecule type" value="Genomic_DNA"/>
</dbReference>
<evidence type="ECO:0000259" key="5">
    <source>
        <dbReference type="SMART" id="SM00359"/>
    </source>
</evidence>
<dbReference type="InterPro" id="IPR002478">
    <property type="entry name" value="PUA"/>
</dbReference>
<dbReference type="SMART" id="SM01136">
    <property type="entry name" value="DKCLD"/>
    <property type="match status" value="1"/>
</dbReference>
<dbReference type="SUPFAM" id="SSF55120">
    <property type="entry name" value="Pseudouridine synthase"/>
    <property type="match status" value="1"/>
</dbReference>
<dbReference type="PROSITE" id="PS50890">
    <property type="entry name" value="PUA"/>
    <property type="match status" value="1"/>
</dbReference>
<organism evidence="7 8">
    <name type="scientific">Candidatus Halobonum tyrrellensis G22</name>
    <dbReference type="NCBI Taxonomy" id="1324957"/>
    <lineage>
        <taxon>Archaea</taxon>
        <taxon>Methanobacteriati</taxon>
        <taxon>Methanobacteriota</taxon>
        <taxon>Stenosarchaea group</taxon>
        <taxon>Halobacteria</taxon>
        <taxon>Halobacteriales</taxon>
        <taxon>Haloferacaceae</taxon>
        <taxon>Candidatus Halobonum</taxon>
    </lineage>
</organism>
<dbReference type="GO" id="GO:0031119">
    <property type="term" value="P:tRNA pseudouridine synthesis"/>
    <property type="evidence" value="ECO:0007669"/>
    <property type="project" value="UniProtKB-UniRule"/>
</dbReference>
<dbReference type="GO" id="GO:0003723">
    <property type="term" value="F:RNA binding"/>
    <property type="evidence" value="ECO:0007669"/>
    <property type="project" value="InterPro"/>
</dbReference>
<dbReference type="InterPro" id="IPR015947">
    <property type="entry name" value="PUA-like_sf"/>
</dbReference>
<dbReference type="NCBIfam" id="TIGR00425">
    <property type="entry name" value="CBF5"/>
    <property type="match status" value="1"/>
</dbReference>
<dbReference type="HAMAP" id="MF_01081">
    <property type="entry name" value="TruB_arch"/>
    <property type="match status" value="1"/>
</dbReference>
<dbReference type="Gene3D" id="2.30.130.10">
    <property type="entry name" value="PUA domain"/>
    <property type="match status" value="1"/>
</dbReference>
<dbReference type="Pfam" id="PF08068">
    <property type="entry name" value="DKCLD"/>
    <property type="match status" value="1"/>
</dbReference>
<keyword evidence="8" id="KW-1185">Reference proteome</keyword>
<comment type="function">
    <text evidence="3">Could be responsible for synthesis of pseudouridine from uracil-55 in the psi GC loop of transfer RNAs.</text>
</comment>
<dbReference type="Pfam" id="PF01472">
    <property type="entry name" value="PUA"/>
    <property type="match status" value="1"/>
</dbReference>
<gene>
    <name evidence="3" type="primary">truB</name>
    <name evidence="7" type="ORF">K933_09886</name>
</gene>
<evidence type="ECO:0000256" key="1">
    <source>
        <dbReference type="ARBA" id="ARBA00022694"/>
    </source>
</evidence>
<dbReference type="AlphaFoldDB" id="V4HK13"/>
<dbReference type="InterPro" id="IPR002501">
    <property type="entry name" value="PsdUridine_synth_N"/>
</dbReference>
<evidence type="ECO:0000256" key="2">
    <source>
        <dbReference type="ARBA" id="ARBA00023235"/>
    </source>
</evidence>
<evidence type="ECO:0000259" key="6">
    <source>
        <dbReference type="SMART" id="SM01136"/>
    </source>
</evidence>
<dbReference type="Pfam" id="PF16198">
    <property type="entry name" value="TruB_C_2"/>
    <property type="match status" value="1"/>
</dbReference>
<comment type="catalytic activity">
    <reaction evidence="3">
        <text>uridine(55) in tRNA = pseudouridine(55) in tRNA</text>
        <dbReference type="Rhea" id="RHEA:42532"/>
        <dbReference type="Rhea" id="RHEA-COMP:10101"/>
        <dbReference type="Rhea" id="RHEA-COMP:10102"/>
        <dbReference type="ChEBI" id="CHEBI:65314"/>
        <dbReference type="ChEBI" id="CHEBI:65315"/>
        <dbReference type="EC" id="5.4.99.25"/>
    </reaction>
</comment>
<dbReference type="InterPro" id="IPR004802">
    <property type="entry name" value="tRNA_PsdUridine_synth_B_fam"/>
</dbReference>
<dbReference type="eggNOG" id="arCOG00987">
    <property type="taxonomic scope" value="Archaea"/>
</dbReference>
<dbReference type="GO" id="GO:0031118">
    <property type="term" value="P:rRNA pseudouridine synthesis"/>
    <property type="evidence" value="ECO:0007669"/>
    <property type="project" value="TreeGrafter"/>
</dbReference>
<dbReference type="PANTHER" id="PTHR23127">
    <property type="entry name" value="CENTROMERE/MICROTUBULE BINDING PROTEIN CBF5"/>
    <property type="match status" value="1"/>
</dbReference>
<dbReference type="GO" id="GO:0031120">
    <property type="term" value="P:snRNA pseudouridine synthesis"/>
    <property type="evidence" value="ECO:0007669"/>
    <property type="project" value="TreeGrafter"/>
</dbReference>
<evidence type="ECO:0000313" key="7">
    <source>
        <dbReference type="EMBL" id="ESP88264.1"/>
    </source>
</evidence>
<evidence type="ECO:0000313" key="8">
    <source>
        <dbReference type="Proteomes" id="UP000017840"/>
    </source>
</evidence>
<comment type="caution">
    <text evidence="7">The sequence shown here is derived from an EMBL/GenBank/DDBJ whole genome shotgun (WGS) entry which is preliminary data.</text>
</comment>
<reference evidence="7 8" key="1">
    <citation type="journal article" date="2013" name="Genome Announc.">
        <title>Draft Genome Sequence of 'Candidatus Halobonum tyrrellensis' Strain G22, Isolated from the Hypersaline Waters of Lake Tyrrell, Australia.</title>
        <authorList>
            <person name="Ugalde J.A."/>
            <person name="Narasingarao P."/>
            <person name="Kuo S."/>
            <person name="Podell S."/>
            <person name="Allen E.E."/>
        </authorList>
    </citation>
    <scope>NUCLEOTIDE SEQUENCE [LARGE SCALE GENOMIC DNA]</scope>
    <source>
        <strain evidence="7 8">G22</strain>
    </source>
</reference>